<organism evidence="1 2">
    <name type="scientific">Oldenlandia corymbosa var. corymbosa</name>
    <dbReference type="NCBI Taxonomy" id="529605"/>
    <lineage>
        <taxon>Eukaryota</taxon>
        <taxon>Viridiplantae</taxon>
        <taxon>Streptophyta</taxon>
        <taxon>Embryophyta</taxon>
        <taxon>Tracheophyta</taxon>
        <taxon>Spermatophyta</taxon>
        <taxon>Magnoliopsida</taxon>
        <taxon>eudicotyledons</taxon>
        <taxon>Gunneridae</taxon>
        <taxon>Pentapetalae</taxon>
        <taxon>asterids</taxon>
        <taxon>lamiids</taxon>
        <taxon>Gentianales</taxon>
        <taxon>Rubiaceae</taxon>
        <taxon>Rubioideae</taxon>
        <taxon>Spermacoceae</taxon>
        <taxon>Hedyotis-Oldenlandia complex</taxon>
        <taxon>Oldenlandia</taxon>
    </lineage>
</organism>
<dbReference type="AlphaFoldDB" id="A0AAV1DZS9"/>
<protein>
    <submittedName>
        <fullName evidence="1">OLC1v1012711C1</fullName>
    </submittedName>
</protein>
<keyword evidence="2" id="KW-1185">Reference proteome</keyword>
<evidence type="ECO:0000313" key="2">
    <source>
        <dbReference type="Proteomes" id="UP001161247"/>
    </source>
</evidence>
<evidence type="ECO:0000313" key="1">
    <source>
        <dbReference type="EMBL" id="CAI9112289.1"/>
    </source>
</evidence>
<dbReference type="EMBL" id="OX459124">
    <property type="protein sequence ID" value="CAI9112289.1"/>
    <property type="molecule type" value="Genomic_DNA"/>
</dbReference>
<accession>A0AAV1DZS9</accession>
<proteinExistence type="predicted"/>
<gene>
    <name evidence="1" type="ORF">OLC1_LOCUS19514</name>
</gene>
<reference evidence="1" key="1">
    <citation type="submission" date="2023-03" db="EMBL/GenBank/DDBJ databases">
        <authorList>
            <person name="Julca I."/>
        </authorList>
    </citation>
    <scope>NUCLEOTIDE SEQUENCE</scope>
</reference>
<dbReference type="InterPro" id="IPR029055">
    <property type="entry name" value="Ntn_hydrolases_N"/>
</dbReference>
<sequence length="230" mass="25432">MKLKSPKSKTTVISGPFMIILPLDLTSDHPNVNAQDCNFFTQPIEGPFKDILQSVLHQDSGHNCLKAEREGKKTLIAEVLKWLKSSLSAYKEERLSVGILVAVLNESERGLYRMNGKGKQVKDDILATGSGSGAKFILMDGLGHFPDFDAGLGLPFYKRKCSLSVTEAADLAKKALCYAADTAPHHGDIVTVYHLGSEGCKKLLEDDIEAWTKENIKCQRMRYEVFGKGW</sequence>
<dbReference type="Gene3D" id="3.60.20.10">
    <property type="entry name" value="Glutamine Phosphoribosylpyrophosphate, subunit 1, domain 1"/>
    <property type="match status" value="1"/>
</dbReference>
<dbReference type="SUPFAM" id="SSF56235">
    <property type="entry name" value="N-terminal nucleophile aminohydrolases (Ntn hydrolases)"/>
    <property type="match status" value="1"/>
</dbReference>
<name>A0AAV1DZS9_OLDCO</name>
<dbReference type="Proteomes" id="UP001161247">
    <property type="component" value="Chromosome 7"/>
</dbReference>